<feature type="region of interest" description="Disordered" evidence="1">
    <location>
        <begin position="29"/>
        <end position="88"/>
    </location>
</feature>
<dbReference type="AlphaFoldDB" id="A0A151I434"/>
<sequence>MLCVAVGPRVTEEIHQAQSRDRHHVEIFRYPGSSSPKGNESDREIAPSSPMDRDEEHKDTRKPGVRTPRDGLSLQDSRGRHGSSWGMKAGYTSVESLGRYPAEDAQDTRITRNADASVDVVTSRVTLHVLDSLGRLHPILLPHGQLKGVAKILWRGQSAFNDIKLFSLQSVSYANIRKKPDTIYKLHASLEYERRIDFGLKWRVIAKFLADHRDYYFSSCGFHLFETGKSSLPLDIYEHFTA</sequence>
<protein>
    <submittedName>
        <fullName evidence="2">Uncharacterized protein</fullName>
    </submittedName>
</protein>
<reference evidence="2 3" key="1">
    <citation type="submission" date="2015-09" db="EMBL/GenBank/DDBJ databases">
        <title>Atta colombica WGS genome.</title>
        <authorList>
            <person name="Nygaard S."/>
            <person name="Hu H."/>
            <person name="Boomsma J."/>
            <person name="Zhang G."/>
        </authorList>
    </citation>
    <scope>NUCLEOTIDE SEQUENCE [LARGE SCALE GENOMIC DNA]</scope>
    <source>
        <strain evidence="2">Treedump-2</strain>
        <tissue evidence="2">Whole body</tissue>
    </source>
</reference>
<keyword evidence="3" id="KW-1185">Reference proteome</keyword>
<evidence type="ECO:0000256" key="1">
    <source>
        <dbReference type="SAM" id="MobiDB-lite"/>
    </source>
</evidence>
<accession>A0A151I434</accession>
<name>A0A151I434_9HYME</name>
<feature type="compositionally biased region" description="Basic and acidic residues" evidence="1">
    <location>
        <begin position="39"/>
        <end position="62"/>
    </location>
</feature>
<evidence type="ECO:0000313" key="3">
    <source>
        <dbReference type="Proteomes" id="UP000078540"/>
    </source>
</evidence>
<organism evidence="2 3">
    <name type="scientific">Atta colombica</name>
    <dbReference type="NCBI Taxonomy" id="520822"/>
    <lineage>
        <taxon>Eukaryota</taxon>
        <taxon>Metazoa</taxon>
        <taxon>Ecdysozoa</taxon>
        <taxon>Arthropoda</taxon>
        <taxon>Hexapoda</taxon>
        <taxon>Insecta</taxon>
        <taxon>Pterygota</taxon>
        <taxon>Neoptera</taxon>
        <taxon>Endopterygota</taxon>
        <taxon>Hymenoptera</taxon>
        <taxon>Apocrita</taxon>
        <taxon>Aculeata</taxon>
        <taxon>Formicoidea</taxon>
        <taxon>Formicidae</taxon>
        <taxon>Myrmicinae</taxon>
        <taxon>Atta</taxon>
    </lineage>
</organism>
<gene>
    <name evidence="2" type="ORF">ALC53_05646</name>
</gene>
<evidence type="ECO:0000313" key="2">
    <source>
        <dbReference type="EMBL" id="KYM83939.1"/>
    </source>
</evidence>
<dbReference type="Proteomes" id="UP000078540">
    <property type="component" value="Unassembled WGS sequence"/>
</dbReference>
<dbReference type="EMBL" id="KQ976474">
    <property type="protein sequence ID" value="KYM83939.1"/>
    <property type="molecule type" value="Genomic_DNA"/>
</dbReference>
<proteinExistence type="predicted"/>